<evidence type="ECO:0000259" key="7">
    <source>
        <dbReference type="PROSITE" id="PS51900"/>
    </source>
</evidence>
<dbReference type="SUPFAM" id="SSF56349">
    <property type="entry name" value="DNA breaking-rejoining enzymes"/>
    <property type="match status" value="1"/>
</dbReference>
<evidence type="ECO:0000256" key="5">
    <source>
        <dbReference type="PROSITE-ProRule" id="PRU01248"/>
    </source>
</evidence>
<dbReference type="PROSITE" id="PS51900">
    <property type="entry name" value="CB"/>
    <property type="match status" value="1"/>
</dbReference>
<feature type="domain" description="Core-binding (CB)" evidence="7">
    <location>
        <begin position="19"/>
        <end position="102"/>
    </location>
</feature>
<reference evidence="8 9" key="1">
    <citation type="submission" date="2015-11" db="EMBL/GenBank/DDBJ databases">
        <authorList>
            <person name="Lin W."/>
        </authorList>
    </citation>
    <scope>NUCLEOTIDE SEQUENCE [LARGE SCALE GENOMIC DNA]</scope>
    <source>
        <strain evidence="8 9">HCH-1</strain>
    </source>
</reference>
<sequence length="291" mass="33451">MIKCPTCGTEQLFEVTAIDPLIKSFEQWINHLEASGLSYAYVSKLKSIVANHIAPNLRDMDVKAVSSKVVFDFYSTLLQRGLASKTIKHILDTLKGLLNHLFYLDVIHKVPKFPKIKITAQSKRWIGIDTQRMILSQIDPQYQLFYAILFETGMRPGEARALKKRDIDGAVITVERALDEKNNTRPTKTGHIYKYQISNDLASYIHINFSHYMPERMMFSLSRSNIQKIWTRACRTVGVSIPMYQASRHSKASQINEQCEQERLCRLKEALQHESATTTTKYYTLGSKEKL</sequence>
<keyword evidence="9" id="KW-1185">Reference proteome</keyword>
<evidence type="ECO:0000256" key="3">
    <source>
        <dbReference type="ARBA" id="ARBA00023125"/>
    </source>
</evidence>
<dbReference type="InterPro" id="IPR010998">
    <property type="entry name" value="Integrase_recombinase_N"/>
</dbReference>
<dbReference type="InterPro" id="IPR044068">
    <property type="entry name" value="CB"/>
</dbReference>
<evidence type="ECO:0000256" key="4">
    <source>
        <dbReference type="ARBA" id="ARBA00023172"/>
    </source>
</evidence>
<dbReference type="PANTHER" id="PTHR30349:SF64">
    <property type="entry name" value="PROPHAGE INTEGRASE INTD-RELATED"/>
    <property type="match status" value="1"/>
</dbReference>
<feature type="domain" description="Tyr recombinase" evidence="6">
    <location>
        <begin position="112"/>
        <end position="291"/>
    </location>
</feature>
<dbReference type="RefSeq" id="WP_085051957.1">
    <property type="nucleotide sequence ID" value="NZ_LNQR01000049.1"/>
</dbReference>
<dbReference type="InterPro" id="IPR050090">
    <property type="entry name" value="Tyrosine_recombinase_XerCD"/>
</dbReference>
<evidence type="ECO:0000313" key="9">
    <source>
        <dbReference type="Proteomes" id="UP000060487"/>
    </source>
</evidence>
<accession>A0ABR5SGA0</accession>
<keyword evidence="3 5" id="KW-0238">DNA-binding</keyword>
<comment type="caution">
    <text evidence="8">The sequence shown here is derived from an EMBL/GenBank/DDBJ whole genome shotgun (WGS) entry which is preliminary data.</text>
</comment>
<dbReference type="PROSITE" id="PS51898">
    <property type="entry name" value="TYR_RECOMBINASE"/>
    <property type="match status" value="1"/>
</dbReference>
<evidence type="ECO:0000259" key="6">
    <source>
        <dbReference type="PROSITE" id="PS51898"/>
    </source>
</evidence>
<organism evidence="8 9">
    <name type="scientific">Candidatus Magnetominusculus xianensis</name>
    <dbReference type="NCBI Taxonomy" id="1748249"/>
    <lineage>
        <taxon>Bacteria</taxon>
        <taxon>Pseudomonadati</taxon>
        <taxon>Nitrospirota</taxon>
        <taxon>Nitrospiria</taxon>
        <taxon>Nitrospirales</taxon>
        <taxon>Nitrospiraceae</taxon>
        <taxon>Candidatus Magnetominusculus</taxon>
    </lineage>
</organism>
<comment type="similarity">
    <text evidence="1">Belongs to the 'phage' integrase family.</text>
</comment>
<dbReference type="InterPro" id="IPR011010">
    <property type="entry name" value="DNA_brk_join_enz"/>
</dbReference>
<protein>
    <submittedName>
        <fullName evidence="8">Integrase</fullName>
    </submittedName>
</protein>
<dbReference type="PANTHER" id="PTHR30349">
    <property type="entry name" value="PHAGE INTEGRASE-RELATED"/>
    <property type="match status" value="1"/>
</dbReference>
<dbReference type="InterPro" id="IPR002104">
    <property type="entry name" value="Integrase_catalytic"/>
</dbReference>
<evidence type="ECO:0000256" key="1">
    <source>
        <dbReference type="ARBA" id="ARBA00008857"/>
    </source>
</evidence>
<keyword evidence="4" id="KW-0233">DNA recombination</keyword>
<dbReference type="Pfam" id="PF00589">
    <property type="entry name" value="Phage_integrase"/>
    <property type="match status" value="1"/>
</dbReference>
<proteinExistence type="inferred from homology"/>
<dbReference type="Gene3D" id="1.10.150.130">
    <property type="match status" value="1"/>
</dbReference>
<evidence type="ECO:0000313" key="8">
    <source>
        <dbReference type="EMBL" id="KWT87650.1"/>
    </source>
</evidence>
<gene>
    <name evidence="8" type="ORF">ASN18_1327</name>
</gene>
<dbReference type="EMBL" id="LNQR01000049">
    <property type="protein sequence ID" value="KWT87650.1"/>
    <property type="molecule type" value="Genomic_DNA"/>
</dbReference>
<dbReference type="Proteomes" id="UP000060487">
    <property type="component" value="Unassembled WGS sequence"/>
</dbReference>
<evidence type="ECO:0000256" key="2">
    <source>
        <dbReference type="ARBA" id="ARBA00022908"/>
    </source>
</evidence>
<dbReference type="Gene3D" id="1.10.443.10">
    <property type="entry name" value="Intergrase catalytic core"/>
    <property type="match status" value="1"/>
</dbReference>
<dbReference type="InterPro" id="IPR013762">
    <property type="entry name" value="Integrase-like_cat_sf"/>
</dbReference>
<keyword evidence="2" id="KW-0229">DNA integration</keyword>
<name>A0ABR5SGA0_9BACT</name>